<feature type="compositionally biased region" description="Acidic residues" evidence="1">
    <location>
        <begin position="64"/>
        <end position="75"/>
    </location>
</feature>
<dbReference type="PANTHER" id="PTHR47773">
    <property type="entry name" value="SI:DKEY-9I5.2-RELATED"/>
    <property type="match status" value="1"/>
</dbReference>
<feature type="compositionally biased region" description="Basic and acidic residues" evidence="1">
    <location>
        <begin position="1707"/>
        <end position="1721"/>
    </location>
</feature>
<dbReference type="Proteomes" id="UP000290189">
    <property type="component" value="Unassembled WGS sequence"/>
</dbReference>
<dbReference type="PROSITE" id="PS51293">
    <property type="entry name" value="SANT"/>
    <property type="match status" value="1"/>
</dbReference>
<dbReference type="EMBL" id="OVEO01000012">
    <property type="protein sequence ID" value="SPQ99513.1"/>
    <property type="molecule type" value="Genomic_DNA"/>
</dbReference>
<feature type="compositionally biased region" description="Polar residues" evidence="1">
    <location>
        <begin position="79"/>
        <end position="88"/>
    </location>
</feature>
<dbReference type="GO" id="GO:0006139">
    <property type="term" value="P:nucleobase-containing compound metabolic process"/>
    <property type="evidence" value="ECO:0007669"/>
    <property type="project" value="InterPro"/>
</dbReference>
<dbReference type="Pfam" id="PF20499">
    <property type="entry name" value="DUF6729"/>
    <property type="match status" value="1"/>
</dbReference>
<evidence type="ECO:0000259" key="2">
    <source>
        <dbReference type="PROSITE" id="PS51293"/>
    </source>
</evidence>
<feature type="region of interest" description="Disordered" evidence="1">
    <location>
        <begin position="1235"/>
        <end position="1256"/>
    </location>
</feature>
<gene>
    <name evidence="3" type="ORF">PLBR_LOCUS6728</name>
</gene>
<dbReference type="Gene3D" id="1.10.10.60">
    <property type="entry name" value="Homeodomain-like"/>
    <property type="match status" value="1"/>
</dbReference>
<dbReference type="GO" id="GO:0008408">
    <property type="term" value="F:3'-5' exonuclease activity"/>
    <property type="evidence" value="ECO:0007669"/>
    <property type="project" value="InterPro"/>
</dbReference>
<feature type="region of interest" description="Disordered" evidence="1">
    <location>
        <begin position="1703"/>
        <end position="1743"/>
    </location>
</feature>
<dbReference type="InterPro" id="IPR036397">
    <property type="entry name" value="RNaseH_sf"/>
</dbReference>
<dbReference type="CDD" id="cd06141">
    <property type="entry name" value="WRN_exo"/>
    <property type="match status" value="1"/>
</dbReference>
<name>A0A3P3YH56_PLABS</name>
<dbReference type="GO" id="GO:0003676">
    <property type="term" value="F:nucleic acid binding"/>
    <property type="evidence" value="ECO:0007669"/>
    <property type="project" value="InterPro"/>
</dbReference>
<feature type="compositionally biased region" description="Low complexity" evidence="1">
    <location>
        <begin position="53"/>
        <end position="63"/>
    </location>
</feature>
<evidence type="ECO:0000313" key="3">
    <source>
        <dbReference type="EMBL" id="SPQ99513.1"/>
    </source>
</evidence>
<dbReference type="InterPro" id="IPR017884">
    <property type="entry name" value="SANT_dom"/>
</dbReference>
<accession>A0A3P3YH56</accession>
<dbReference type="SUPFAM" id="SSF53098">
    <property type="entry name" value="Ribonuclease H-like"/>
    <property type="match status" value="1"/>
</dbReference>
<organism evidence="3 4">
    <name type="scientific">Plasmodiophora brassicae</name>
    <name type="common">Clubroot disease agent</name>
    <dbReference type="NCBI Taxonomy" id="37360"/>
    <lineage>
        <taxon>Eukaryota</taxon>
        <taxon>Sar</taxon>
        <taxon>Rhizaria</taxon>
        <taxon>Endomyxa</taxon>
        <taxon>Phytomyxea</taxon>
        <taxon>Plasmodiophorida</taxon>
        <taxon>Plasmodiophoridae</taxon>
        <taxon>Plasmodiophora</taxon>
    </lineage>
</organism>
<dbReference type="Gene3D" id="3.30.420.10">
    <property type="entry name" value="Ribonuclease H-like superfamily/Ribonuclease H"/>
    <property type="match status" value="1"/>
</dbReference>
<sequence>MPDSSDIAASTTDPSPLLTKGTDWLERQLQRFAKPTIVSNGDDGVDDDDTFDRFTSTGSPVDNSDNEDDAGDDPDSYPNERSSSTGMSHGNKGKKGDAASPVMRKVLDAVLENVKSVDSSILTLVFVDDLDPNRFYLYDVIVWDPETMASDIPIHCPHCRQRRSARQAKPGDYNVVHHSWTAGRRVITRDSCYFIVGRTYRCTRCKGTKAPSYTFSAYHEGFLAQLPEFIRVQFPAFLTHRSAVDYSVIEEMRSLTEQGVSIEGYHRMLLEWHTARYSRSQIQWFGSLQHCMKGIGYSFTREMGNSPPQFSSFADPDRYNGFVPSPSYLKYCLVKFHGQVRPLMDLLMQTVSGRILKLDHSFKIPKLIRRFNGEKLVEALFTCCNEFEEPVLQMLTFGASLAELLPALRGFMKRILLNDLTEPSLFVSDRCCQDASLFVEFKHFLRALSLGKALCSNLGAILRSIRENLFHELPVVVHRSLIEIEVVALGAVRIAAQRCLLETIENEDVDIDDTTCERLFDGVIESVTRATNVCAQRILEESSRSSQAVEFAAAVASFVTAVTGATDQLVSLRSISARQRARDLPDSVPSFSWPPSDGRVLSTPSEINDVLDAVYRTLLSEAPDNRVIGYDQEWDVVMSRVGGRFVSSRSRVRTIQMAMTNGEMYLVQVSDGMTNLPRALRTLLSDARIAKVGRQIQHDAAKLFKDFGVPLNNCVDVAVLGKRRGKLSTSKLSLERLMSLVFHVALEKPAHIRVSEHWSGPLSPAQIRYANRDAFAGLALYQYFSRFQDCSTPIPVSDAAPGLRVDIVIGNSKRVASGTIVENSGTSRDARASQHVLLVEVDELSAPGLRIATRNGLPAFQTIKELPVRLPVRLESIRRARECLPLESQSDDVVVLKDIFHWLNDLPVKATNAYQPAFLAAMRDAILVVDPEDKAMVRRKLEETGQLPDDFEAFVHNSRWARARIKRATRRPVEMDEAVQAVVDAYRSAKDPMTNEPLLTEAGLKKIEAMRVHVRKGCLSDPPGFQFYTEVAVDELGLPVYHCSRGTNSLEGGYHRDLYRSMGSFGASLELADAILAEKRHRQLMRASVRHRADVPFFGHYDVWNIELVQELALSVSSRLVYENWHPLKSFSATGEQFGLCRLIKRSDAENGPQSTRQLTGCYAFAAKRFGMAIPIMPMHLPEEFKLFDEAMRQCGKDFTAIVEVFRTKADGVSVFRKTATQLQRYYTNWRKSNNRTSASVTTRESTRSVRTSNRIPPSTLLFPSAAAPVQRQVPPVPVPQTIASPVPVPQTIAPPVPNQPSEIVTTVPVPQPAHHASLDIRLAPSSAPAVEAFLKEEIPKRLAPLKVDPSSIRAVECLDEFARGQRTQASLSRSLERLTKDDIRRQTEYTRFFKEYAASKGCPVDDLGECLYADPVLPLQRSGEITTLAQLRSYLSDSRVSIPFLEYRVCCNGLLWPECDSPPDWDCCSNQSERFFCFSRILFLQSLFRSAHMFGIIRSEIERHRNILLGIRSSDSLRDWTDGRYFGDTYGPFMLEALRFNEFGNGLTISMHSLIHLPEVIRQWGPISGFVWTYPMERWIKRMKSTLTSTQGFTMNIAGNLQLVSAAAVLRLDFHKRYMFDNDSPFLFGCPDSFPVSLPISFKGAIRTYDLMSPLNTIAAPPATGLGVDVDPGIVDQHLHNTDMASQDGLQQRVARDNVNPVAADQHFDGIRETISDGSKRNTGLPVTRSMPAQDLQPHLDH</sequence>
<evidence type="ECO:0000313" key="4">
    <source>
        <dbReference type="Proteomes" id="UP000290189"/>
    </source>
</evidence>
<feature type="domain" description="SANT" evidence="2">
    <location>
        <begin position="1183"/>
        <end position="1235"/>
    </location>
</feature>
<keyword evidence="3" id="KW-0496">Mitochondrion</keyword>
<evidence type="ECO:0000256" key="1">
    <source>
        <dbReference type="SAM" id="MobiDB-lite"/>
    </source>
</evidence>
<feature type="compositionally biased region" description="Low complexity" evidence="1">
    <location>
        <begin position="1236"/>
        <end position="1255"/>
    </location>
</feature>
<dbReference type="InterPro" id="IPR012337">
    <property type="entry name" value="RNaseH-like_sf"/>
</dbReference>
<protein>
    <recommendedName>
        <fullName evidence="2">SANT domain-containing protein</fullName>
    </recommendedName>
</protein>
<dbReference type="PANTHER" id="PTHR47773:SF1">
    <property type="entry name" value="C2H2-TYPE DOMAIN-CONTAINING PROTEIN"/>
    <property type="match status" value="1"/>
</dbReference>
<reference evidence="3 4" key="1">
    <citation type="submission" date="2018-03" db="EMBL/GenBank/DDBJ databases">
        <authorList>
            <person name="Fogelqvist J."/>
        </authorList>
    </citation>
    <scope>NUCLEOTIDE SEQUENCE [LARGE SCALE GENOMIC DNA]</scope>
</reference>
<dbReference type="Pfam" id="PF01612">
    <property type="entry name" value="DNA_pol_A_exo1"/>
    <property type="match status" value="1"/>
</dbReference>
<dbReference type="InterPro" id="IPR046616">
    <property type="entry name" value="DUF6729"/>
</dbReference>
<dbReference type="InterPro" id="IPR002562">
    <property type="entry name" value="3'-5'_exonuclease_dom"/>
</dbReference>
<geneLocation type="mitochondrion" evidence="3"/>
<proteinExistence type="predicted"/>
<feature type="region of interest" description="Disordered" evidence="1">
    <location>
        <begin position="1"/>
        <end position="99"/>
    </location>
</feature>